<dbReference type="Gene3D" id="3.40.50.720">
    <property type="entry name" value="NAD(P)-binding Rossmann-like Domain"/>
    <property type="match status" value="1"/>
</dbReference>
<evidence type="ECO:0000256" key="3">
    <source>
        <dbReference type="ARBA" id="ARBA00022532"/>
    </source>
</evidence>
<evidence type="ECO:0000256" key="2">
    <source>
        <dbReference type="ARBA" id="ARBA00012967"/>
    </source>
</evidence>
<feature type="domain" description="Lactate/malate dehydrogenase C-terminal" evidence="12">
    <location>
        <begin position="147"/>
        <end position="296"/>
    </location>
</feature>
<dbReference type="InterPro" id="IPR001236">
    <property type="entry name" value="Lactate/malate_DH_N"/>
</dbReference>
<sequence>MKISVIGAGNVGATAANVIACRNLVDQLVLLDIKAGIAEGKAMDMMQTAHLLGIDTHIEGVTGDYPQTANSNLIIITSGMARRPGMSREELISINAGIVKDVMQQCLKHSPDAIFLIISNPADTLTYLAIKETGLPRHRVIGMSGLLDSSRFGYFLSKALNCPPLDVDAMVIGVHGDFMLPLTRFAHYRGIPVEQLLSPAIIQKAELDTKVGGGTLTQLLGTSAWYAPGATAAMMAEAILRDSQKMISCIVLMEGEYEENDVCAAVPVILGKNGMERVVELRLNSEEKKLFGKSIESARRTNNAMKDVLRKTI</sequence>
<evidence type="ECO:0000256" key="4">
    <source>
        <dbReference type="ARBA" id="ARBA00023002"/>
    </source>
</evidence>
<dbReference type="GO" id="GO:0006099">
    <property type="term" value="P:tricarboxylic acid cycle"/>
    <property type="evidence" value="ECO:0007669"/>
    <property type="project" value="UniProtKB-KW"/>
</dbReference>
<dbReference type="FunFam" id="3.40.50.720:FF:000018">
    <property type="entry name" value="Malate dehydrogenase"/>
    <property type="match status" value="1"/>
</dbReference>
<evidence type="ECO:0000256" key="9">
    <source>
        <dbReference type="PIRSR" id="PIRSR000102-3"/>
    </source>
</evidence>
<dbReference type="InterPro" id="IPR015955">
    <property type="entry name" value="Lactate_DH/Glyco_Ohase_4_C"/>
</dbReference>
<feature type="binding site" evidence="9">
    <location>
        <position position="32"/>
    </location>
    <ligand>
        <name>NAD(+)</name>
        <dbReference type="ChEBI" id="CHEBI:57540"/>
    </ligand>
</feature>
<dbReference type="GO" id="GO:0006089">
    <property type="term" value="P:lactate metabolic process"/>
    <property type="evidence" value="ECO:0007669"/>
    <property type="project" value="TreeGrafter"/>
</dbReference>
<evidence type="ECO:0000313" key="14">
    <source>
        <dbReference type="Proteomes" id="UP000199662"/>
    </source>
</evidence>
<feature type="binding site" evidence="8">
    <location>
        <position position="120"/>
    </location>
    <ligand>
        <name>substrate</name>
    </ligand>
</feature>
<evidence type="ECO:0000256" key="5">
    <source>
        <dbReference type="ARBA" id="ARBA00023027"/>
    </source>
</evidence>
<comment type="similarity">
    <text evidence="1">Belongs to the LDH/MDH superfamily. LDH family.</text>
</comment>
<dbReference type="SUPFAM" id="SSF51735">
    <property type="entry name" value="NAD(P)-binding Rossmann-fold domains"/>
    <property type="match status" value="1"/>
</dbReference>
<proteinExistence type="inferred from homology"/>
<evidence type="ECO:0000313" key="13">
    <source>
        <dbReference type="EMBL" id="SEJ80222.1"/>
    </source>
</evidence>
<dbReference type="GO" id="GO:0004459">
    <property type="term" value="F:L-lactate dehydrogenase (NAD+) activity"/>
    <property type="evidence" value="ECO:0007669"/>
    <property type="project" value="UniProtKB-EC"/>
</dbReference>
<name>A0A1H7BZS1_9FIRM</name>
<dbReference type="RefSeq" id="WP_091833720.1">
    <property type="nucleotide sequence ID" value="NZ_FNZK01000017.1"/>
</dbReference>
<feature type="binding site" evidence="9">
    <location>
        <begin position="7"/>
        <end position="12"/>
    </location>
    <ligand>
        <name>NAD(+)</name>
        <dbReference type="ChEBI" id="CHEBI:57540"/>
    </ligand>
</feature>
<dbReference type="Gene3D" id="3.90.110.10">
    <property type="entry name" value="Lactate dehydrogenase/glycoside hydrolase, family 4, C-terminal"/>
    <property type="match status" value="1"/>
</dbReference>
<evidence type="ECO:0000256" key="10">
    <source>
        <dbReference type="RuleBase" id="RU003369"/>
    </source>
</evidence>
<feature type="binding site" evidence="8">
    <location>
        <position position="82"/>
    </location>
    <ligand>
        <name>substrate</name>
    </ligand>
</feature>
<accession>A0A1H7BZS1</accession>
<dbReference type="InterPro" id="IPR022383">
    <property type="entry name" value="Lactate/malate_DH_C"/>
</dbReference>
<keyword evidence="4 10" id="KW-0560">Oxidoreductase</keyword>
<feature type="binding site" evidence="9">
    <location>
        <begin position="118"/>
        <end position="120"/>
    </location>
    <ligand>
        <name>NAD(+)</name>
        <dbReference type="ChEBI" id="CHEBI:57540"/>
    </ligand>
</feature>
<gene>
    <name evidence="13" type="ORF">SAMN05660742_11798</name>
</gene>
<organism evidence="13 14">
    <name type="scientific">Propionispira arboris</name>
    <dbReference type="NCBI Taxonomy" id="84035"/>
    <lineage>
        <taxon>Bacteria</taxon>
        <taxon>Bacillati</taxon>
        <taxon>Bacillota</taxon>
        <taxon>Negativicutes</taxon>
        <taxon>Selenomonadales</taxon>
        <taxon>Selenomonadaceae</taxon>
        <taxon>Propionispira</taxon>
    </lineage>
</organism>
<evidence type="ECO:0000256" key="1">
    <source>
        <dbReference type="ARBA" id="ARBA00006054"/>
    </source>
</evidence>
<dbReference type="EMBL" id="FNZK01000017">
    <property type="protein sequence ID" value="SEJ80222.1"/>
    <property type="molecule type" value="Genomic_DNA"/>
</dbReference>
<dbReference type="Proteomes" id="UP000199662">
    <property type="component" value="Unassembled WGS sequence"/>
</dbReference>
<dbReference type="InterPro" id="IPR001557">
    <property type="entry name" value="L-lactate/malate_DH"/>
</dbReference>
<dbReference type="PIRSF" id="PIRSF000102">
    <property type="entry name" value="Lac_mal_DH"/>
    <property type="match status" value="1"/>
</dbReference>
<dbReference type="NCBIfam" id="NF004863">
    <property type="entry name" value="PRK06223.1"/>
    <property type="match status" value="1"/>
</dbReference>
<keyword evidence="3" id="KW-0816">Tricarboxylic acid cycle</keyword>
<dbReference type="PRINTS" id="PR00086">
    <property type="entry name" value="LLDHDRGNASE"/>
</dbReference>
<dbReference type="Pfam" id="PF00056">
    <property type="entry name" value="Ldh_1_N"/>
    <property type="match status" value="1"/>
</dbReference>
<feature type="binding site" evidence="8">
    <location>
        <position position="151"/>
    </location>
    <ligand>
        <name>substrate</name>
    </ligand>
</feature>
<dbReference type="AlphaFoldDB" id="A0A1H7BZS1"/>
<feature type="binding site" evidence="8">
    <location>
        <position position="88"/>
    </location>
    <ligand>
        <name>substrate</name>
    </ligand>
</feature>
<dbReference type="CDD" id="cd01339">
    <property type="entry name" value="LDH-like_MDH"/>
    <property type="match status" value="1"/>
</dbReference>
<comment type="catalytic activity">
    <reaction evidence="6">
        <text>(S)-lactate + NAD(+) = pyruvate + NADH + H(+)</text>
        <dbReference type="Rhea" id="RHEA:23444"/>
        <dbReference type="ChEBI" id="CHEBI:15361"/>
        <dbReference type="ChEBI" id="CHEBI:15378"/>
        <dbReference type="ChEBI" id="CHEBI:16651"/>
        <dbReference type="ChEBI" id="CHEBI:57540"/>
        <dbReference type="ChEBI" id="CHEBI:57945"/>
        <dbReference type="EC" id="1.1.1.27"/>
    </reaction>
</comment>
<evidence type="ECO:0000256" key="8">
    <source>
        <dbReference type="PIRSR" id="PIRSR000102-2"/>
    </source>
</evidence>
<evidence type="ECO:0000256" key="7">
    <source>
        <dbReference type="PIRSR" id="PIRSR000102-1"/>
    </source>
</evidence>
<dbReference type="SUPFAM" id="SSF56327">
    <property type="entry name" value="LDH C-terminal domain-like"/>
    <property type="match status" value="1"/>
</dbReference>
<evidence type="ECO:0000256" key="6">
    <source>
        <dbReference type="ARBA" id="ARBA00049258"/>
    </source>
</evidence>
<keyword evidence="5 9" id="KW-0520">NAD</keyword>
<dbReference type="EC" id="1.1.1.27" evidence="2"/>
<keyword evidence="14" id="KW-1185">Reference proteome</keyword>
<feature type="domain" description="Lactate/malate dehydrogenase N-terminal" evidence="11">
    <location>
        <begin position="1"/>
        <end position="142"/>
    </location>
</feature>
<dbReference type="PANTHER" id="PTHR43128">
    <property type="entry name" value="L-2-HYDROXYCARBOXYLATE DEHYDROGENASE (NAD(P)(+))"/>
    <property type="match status" value="1"/>
</dbReference>
<protein>
    <recommendedName>
        <fullName evidence="2">L-lactate dehydrogenase</fullName>
        <ecNumber evidence="2">1.1.1.27</ecNumber>
    </recommendedName>
</protein>
<evidence type="ECO:0000259" key="12">
    <source>
        <dbReference type="Pfam" id="PF02866"/>
    </source>
</evidence>
<dbReference type="PANTHER" id="PTHR43128:SF16">
    <property type="entry name" value="L-LACTATE DEHYDROGENASE"/>
    <property type="match status" value="1"/>
</dbReference>
<dbReference type="STRING" id="84035.SAMN05660742_11798"/>
<dbReference type="Pfam" id="PF02866">
    <property type="entry name" value="Ldh_1_C"/>
    <property type="match status" value="1"/>
</dbReference>
<reference evidence="13 14" key="1">
    <citation type="submission" date="2016-10" db="EMBL/GenBank/DDBJ databases">
        <authorList>
            <person name="de Groot N.N."/>
        </authorList>
    </citation>
    <scope>NUCLEOTIDE SEQUENCE [LARGE SCALE GENOMIC DNA]</scope>
    <source>
        <strain evidence="13 14">DSM 2179</strain>
    </source>
</reference>
<feature type="binding site" evidence="9">
    <location>
        <position position="95"/>
    </location>
    <ligand>
        <name>NAD(+)</name>
        <dbReference type="ChEBI" id="CHEBI:57540"/>
    </ligand>
</feature>
<dbReference type="InterPro" id="IPR036291">
    <property type="entry name" value="NAD(P)-bd_dom_sf"/>
</dbReference>
<dbReference type="InterPro" id="IPR011275">
    <property type="entry name" value="Malate_DH_type3"/>
</dbReference>
<evidence type="ECO:0000259" key="11">
    <source>
        <dbReference type="Pfam" id="PF00056"/>
    </source>
</evidence>
<feature type="active site" description="Proton acceptor" evidence="7">
    <location>
        <position position="175"/>
    </location>
</feature>